<comment type="caution">
    <text evidence="1">The sequence shown here is derived from an EMBL/GenBank/DDBJ whole genome shotgun (WGS) entry which is preliminary data.</text>
</comment>
<reference evidence="2" key="1">
    <citation type="journal article" date="2019" name="Int. J. Syst. Evol. Microbiol.">
        <title>The Global Catalogue of Microorganisms (GCM) 10K type strain sequencing project: providing services to taxonomists for standard genome sequencing and annotation.</title>
        <authorList>
            <consortium name="The Broad Institute Genomics Platform"/>
            <consortium name="The Broad Institute Genome Sequencing Center for Infectious Disease"/>
            <person name="Wu L."/>
            <person name="Ma J."/>
        </authorList>
    </citation>
    <scope>NUCLEOTIDE SEQUENCE [LARGE SCALE GENOMIC DNA]</scope>
    <source>
        <strain evidence="2">JCM 17656</strain>
    </source>
</reference>
<sequence>MPFATHPFGFDPTHGHTLDDLLTIGPPDAPPDFDAFWRESKAAADGIPPRPRLGRLVEERDGCQVREISYDTLGGRCAALLVLPIDGPARHGS</sequence>
<protein>
    <submittedName>
        <fullName evidence="1">Uncharacterized protein</fullName>
    </submittedName>
</protein>
<dbReference type="RefSeq" id="WP_346183470.1">
    <property type="nucleotide sequence ID" value="NZ_BAABCE010000009.1"/>
</dbReference>
<keyword evidence="2" id="KW-1185">Reference proteome</keyword>
<evidence type="ECO:0000313" key="2">
    <source>
        <dbReference type="Proteomes" id="UP001500707"/>
    </source>
</evidence>
<accession>A0ABP6X4C5</accession>
<proteinExistence type="predicted"/>
<evidence type="ECO:0000313" key="1">
    <source>
        <dbReference type="EMBL" id="GAA3560681.1"/>
    </source>
</evidence>
<gene>
    <name evidence="1" type="ORF">GCM10022295_48630</name>
</gene>
<organism evidence="1 2">
    <name type="scientific">Streptomyces osmaniensis</name>
    <dbReference type="NCBI Taxonomy" id="593134"/>
    <lineage>
        <taxon>Bacteria</taxon>
        <taxon>Bacillati</taxon>
        <taxon>Actinomycetota</taxon>
        <taxon>Actinomycetes</taxon>
        <taxon>Kitasatosporales</taxon>
        <taxon>Streptomycetaceae</taxon>
        <taxon>Streptomyces</taxon>
    </lineage>
</organism>
<name>A0ABP6X4C5_9ACTN</name>
<dbReference type="Proteomes" id="UP001500707">
    <property type="component" value="Unassembled WGS sequence"/>
</dbReference>
<dbReference type="EMBL" id="BAABCE010000009">
    <property type="protein sequence ID" value="GAA3560681.1"/>
    <property type="molecule type" value="Genomic_DNA"/>
</dbReference>